<accession>A0ABN9LH01</accession>
<sequence>MEASVKRLDRNMTLAAAFKMDWRGESLHGNQGKHRVTKRGPALSYPMFTLVTGIVGRWRAGITHNVRRLLIHGGDHSQCVEASHPWRGSLTMCGGFSSMEGVTHNVWRLLIHGGGHSQCVEASHPWRGSLTMCGGFSSMEGVTHNVWRLLIHGGDHSQCVGASHPWRESSVVDDSDHDEIQVDPFNAHPSKRSEEEVMERPRNDGTKNLEQ</sequence>
<comment type="caution">
    <text evidence="2">The sequence shown here is derived from an EMBL/GenBank/DDBJ whole genome shotgun (WGS) entry which is preliminary data.</text>
</comment>
<dbReference type="Proteomes" id="UP001176940">
    <property type="component" value="Unassembled WGS sequence"/>
</dbReference>
<evidence type="ECO:0000256" key="1">
    <source>
        <dbReference type="SAM" id="MobiDB-lite"/>
    </source>
</evidence>
<organism evidence="2 3">
    <name type="scientific">Ranitomeya imitator</name>
    <name type="common">mimic poison frog</name>
    <dbReference type="NCBI Taxonomy" id="111125"/>
    <lineage>
        <taxon>Eukaryota</taxon>
        <taxon>Metazoa</taxon>
        <taxon>Chordata</taxon>
        <taxon>Craniata</taxon>
        <taxon>Vertebrata</taxon>
        <taxon>Euteleostomi</taxon>
        <taxon>Amphibia</taxon>
        <taxon>Batrachia</taxon>
        <taxon>Anura</taxon>
        <taxon>Neobatrachia</taxon>
        <taxon>Hyloidea</taxon>
        <taxon>Dendrobatidae</taxon>
        <taxon>Dendrobatinae</taxon>
        <taxon>Ranitomeya</taxon>
    </lineage>
</organism>
<feature type="region of interest" description="Disordered" evidence="1">
    <location>
        <begin position="167"/>
        <end position="211"/>
    </location>
</feature>
<protein>
    <submittedName>
        <fullName evidence="2">Uncharacterized protein</fullName>
    </submittedName>
</protein>
<gene>
    <name evidence="2" type="ORF">RIMI_LOCUS7843025</name>
</gene>
<evidence type="ECO:0000313" key="3">
    <source>
        <dbReference type="Proteomes" id="UP001176940"/>
    </source>
</evidence>
<feature type="compositionally biased region" description="Basic and acidic residues" evidence="1">
    <location>
        <begin position="191"/>
        <end position="211"/>
    </location>
</feature>
<name>A0ABN9LH01_9NEOB</name>
<dbReference type="EMBL" id="CAUEEQ010015121">
    <property type="protein sequence ID" value="CAJ0938847.1"/>
    <property type="molecule type" value="Genomic_DNA"/>
</dbReference>
<keyword evidence="3" id="KW-1185">Reference proteome</keyword>
<reference evidence="2" key="1">
    <citation type="submission" date="2023-07" db="EMBL/GenBank/DDBJ databases">
        <authorList>
            <person name="Stuckert A."/>
        </authorList>
    </citation>
    <scope>NUCLEOTIDE SEQUENCE</scope>
</reference>
<evidence type="ECO:0000313" key="2">
    <source>
        <dbReference type="EMBL" id="CAJ0938847.1"/>
    </source>
</evidence>
<proteinExistence type="predicted"/>